<protein>
    <submittedName>
        <fullName evidence="1">Nitrogenase iron-iron accessory protein AnfO</fullName>
    </submittedName>
</protein>
<dbReference type="InterPro" id="IPR014287">
    <property type="entry name" value="Nase_Fe-Fe_AnfO"/>
</dbReference>
<dbReference type="KEGG" id="sgy:Sgly_2833"/>
<dbReference type="HOGENOM" id="CLU_097520_0_0_9"/>
<name>F0SYJ1_SYNGF</name>
<gene>
    <name evidence="1" type="ordered locus">Sgly_2833</name>
</gene>
<reference evidence="2" key="2">
    <citation type="submission" date="2011-02" db="EMBL/GenBank/DDBJ databases">
        <title>The complete genome of Syntrophobotulus glycolicus DSM 8271.</title>
        <authorList>
            <person name="Lucas S."/>
            <person name="Copeland A."/>
            <person name="Lapidus A."/>
            <person name="Bruce D."/>
            <person name="Goodwin L."/>
            <person name="Pitluck S."/>
            <person name="Kyrpides N."/>
            <person name="Mavromatis K."/>
            <person name="Pagani I."/>
            <person name="Ivanova N."/>
            <person name="Mikhailova N."/>
            <person name="Chertkov O."/>
            <person name="Held B."/>
            <person name="Detter J.C."/>
            <person name="Tapia R."/>
            <person name="Han C."/>
            <person name="Land M."/>
            <person name="Hauser L."/>
            <person name="Markowitz V."/>
            <person name="Cheng J.-F."/>
            <person name="Hugenholtz P."/>
            <person name="Woyke T."/>
            <person name="Wu D."/>
            <person name="Spring S."/>
            <person name="Schroeder M."/>
            <person name="Brambilla E."/>
            <person name="Klenk H.-P."/>
            <person name="Eisen J.A."/>
        </authorList>
    </citation>
    <scope>NUCLEOTIDE SEQUENCE [LARGE SCALE GENOMIC DNA]</scope>
    <source>
        <strain evidence="2">DSM 8271 / FlGlyR</strain>
    </source>
</reference>
<evidence type="ECO:0000313" key="1">
    <source>
        <dbReference type="EMBL" id="ADY57103.1"/>
    </source>
</evidence>
<evidence type="ECO:0000313" key="2">
    <source>
        <dbReference type="Proteomes" id="UP000007488"/>
    </source>
</evidence>
<dbReference type="EMBL" id="CP002547">
    <property type="protein sequence ID" value="ADY57103.1"/>
    <property type="molecule type" value="Genomic_DNA"/>
</dbReference>
<reference evidence="1 2" key="1">
    <citation type="journal article" date="2011" name="Stand. Genomic Sci.">
        <title>Complete genome sequence of Syntrophobotulus glycolicus type strain (FlGlyR).</title>
        <authorList>
            <person name="Han C."/>
            <person name="Mwirichia R."/>
            <person name="Chertkov O."/>
            <person name="Held B."/>
            <person name="Lapidus A."/>
            <person name="Nolan M."/>
            <person name="Lucas S."/>
            <person name="Hammon N."/>
            <person name="Deshpande S."/>
            <person name="Cheng J.F."/>
            <person name="Tapia R."/>
            <person name="Goodwin L."/>
            <person name="Pitluck S."/>
            <person name="Huntemann M."/>
            <person name="Liolios K."/>
            <person name="Ivanova N."/>
            <person name="Pagani I."/>
            <person name="Mavromatis K."/>
            <person name="Ovchinikova G."/>
            <person name="Pati A."/>
            <person name="Chen A."/>
            <person name="Palaniappan K."/>
            <person name="Land M."/>
            <person name="Hauser L."/>
            <person name="Brambilla E.M."/>
            <person name="Rohde M."/>
            <person name="Spring S."/>
            <person name="Sikorski J."/>
            <person name="Goker M."/>
            <person name="Woyke T."/>
            <person name="Bristow J."/>
            <person name="Eisen J.A."/>
            <person name="Markowitz V."/>
            <person name="Hugenholtz P."/>
            <person name="Kyrpides N.C."/>
            <person name="Klenk H.P."/>
            <person name="Detter J.C."/>
        </authorList>
    </citation>
    <scope>NUCLEOTIDE SEQUENCE [LARGE SCALE GENOMIC DNA]</scope>
    <source>
        <strain evidence="2">DSM 8271 / FlGlyR</strain>
    </source>
</reference>
<dbReference type="Proteomes" id="UP000007488">
    <property type="component" value="Chromosome"/>
</dbReference>
<proteinExistence type="predicted"/>
<organism evidence="1 2">
    <name type="scientific">Syntrophobotulus glycolicus (strain DSM 8271 / FlGlyR)</name>
    <dbReference type="NCBI Taxonomy" id="645991"/>
    <lineage>
        <taxon>Bacteria</taxon>
        <taxon>Bacillati</taxon>
        <taxon>Bacillota</taxon>
        <taxon>Clostridia</taxon>
        <taxon>Eubacteriales</taxon>
        <taxon>Desulfitobacteriaceae</taxon>
        <taxon>Syntrophobotulus</taxon>
    </lineage>
</organism>
<sequence>MTGGEVCSMPAEIAVFVDREGNTTKLTDRGKIVVFVRKRGKWHIAREKEFTLKQIHGMIDFRLKMEELLDFLGDCKVFVGFAISGIPYFILDKAKCSIWEWEGKPFEFLDYILQKEEESYLQKQATPKADISKNKDNMKSKDIQKPCFVEITPGNYSIFLKEIQESSTQVTTKQVLLPFIRRGKFNSIEMVCNHLPKWLEGEATLNSLMLKVSELEANKVKVMISKEQAHGS</sequence>
<dbReference type="eggNOG" id="ENOG50308XE">
    <property type="taxonomic scope" value="Bacteria"/>
</dbReference>
<dbReference type="STRING" id="645991.Sgly_2833"/>
<dbReference type="OrthoDB" id="200286at2"/>
<dbReference type="AlphaFoldDB" id="F0SYJ1"/>
<keyword evidence="2" id="KW-1185">Reference proteome</keyword>
<accession>F0SYJ1</accession>
<dbReference type="Pfam" id="PF09582">
    <property type="entry name" value="AnfO_nitrog"/>
    <property type="match status" value="1"/>
</dbReference>